<keyword evidence="1" id="KW-0175">Coiled coil</keyword>
<comment type="similarity">
    <text evidence="1">Belongs to the CpoB family.</text>
</comment>
<dbReference type="GO" id="GO:0043093">
    <property type="term" value="P:FtsZ-dependent cytokinesis"/>
    <property type="evidence" value="ECO:0007669"/>
    <property type="project" value="UniProtKB-UniRule"/>
</dbReference>
<dbReference type="InterPro" id="IPR011990">
    <property type="entry name" value="TPR-like_helical_dom_sf"/>
</dbReference>
<evidence type="ECO:0000313" key="2">
    <source>
        <dbReference type="EMBL" id="SMX44066.1"/>
    </source>
</evidence>
<dbReference type="Pfam" id="PF13174">
    <property type="entry name" value="TPR_6"/>
    <property type="match status" value="1"/>
</dbReference>
<proteinExistence type="inferred from homology"/>
<sequence length="278" mass="28915" precursor="true">MMRFGAVCLSVCLSLGATGAGFAQSSDETLADIRQQLSVLYVDVQRLKRELSTTGGAQQGIAGGSALQRIDSIEQQLQRLTARSEELEFRINQIVGDGTRRIGDLEFRLCELETNCDIGQLGETTTLGGAGQASTTAPVPVAQPDTGGAELAVGEQADFDRAKAALDSGDFQGAAEKFATFTQTYPGGPLSGTAHFHRGEALHNTGQTADAARAFLESFSGAPDGPRAPEALYRLGSSLNDLGQTREACVTLGEVGARFPASSVAGEATAARNAIGCN</sequence>
<name>A0A238KPW2_9RHOB</name>
<evidence type="ECO:0000256" key="1">
    <source>
        <dbReference type="HAMAP-Rule" id="MF_02066"/>
    </source>
</evidence>
<dbReference type="Proteomes" id="UP000202922">
    <property type="component" value="Unassembled WGS sequence"/>
</dbReference>
<keyword evidence="1" id="KW-0132">Cell division</keyword>
<dbReference type="AlphaFoldDB" id="A0A238KPW2"/>
<organism evidence="2 3">
    <name type="scientific">Actibacterium lipolyticum</name>
    <dbReference type="NCBI Taxonomy" id="1524263"/>
    <lineage>
        <taxon>Bacteria</taxon>
        <taxon>Pseudomonadati</taxon>
        <taxon>Pseudomonadota</taxon>
        <taxon>Alphaproteobacteria</taxon>
        <taxon>Rhodobacterales</taxon>
        <taxon>Roseobacteraceae</taxon>
        <taxon>Actibacterium</taxon>
    </lineage>
</organism>
<keyword evidence="1" id="KW-0574">Periplasm</keyword>
<evidence type="ECO:0000313" key="3">
    <source>
        <dbReference type="Proteomes" id="UP000202922"/>
    </source>
</evidence>
<keyword evidence="1" id="KW-0732">Signal</keyword>
<dbReference type="SUPFAM" id="SSF48452">
    <property type="entry name" value="TPR-like"/>
    <property type="match status" value="1"/>
</dbReference>
<keyword evidence="3" id="KW-1185">Reference proteome</keyword>
<reference evidence="3" key="1">
    <citation type="submission" date="2017-05" db="EMBL/GenBank/DDBJ databases">
        <authorList>
            <person name="Rodrigo-Torres L."/>
            <person name="Arahal R. D."/>
            <person name="Lucena T."/>
        </authorList>
    </citation>
    <scope>NUCLEOTIDE SEQUENCE [LARGE SCALE GENOMIC DNA]</scope>
    <source>
        <strain evidence="3">CECT 8621</strain>
    </source>
</reference>
<dbReference type="EMBL" id="FXYE01000002">
    <property type="protein sequence ID" value="SMX44066.1"/>
    <property type="molecule type" value="Genomic_DNA"/>
</dbReference>
<dbReference type="InterPro" id="IPR034706">
    <property type="entry name" value="CpoB"/>
</dbReference>
<dbReference type="Pfam" id="PF13432">
    <property type="entry name" value="TPR_16"/>
    <property type="match status" value="1"/>
</dbReference>
<protein>
    <recommendedName>
        <fullName evidence="1">Cell division coordinator CpoB</fullName>
    </recommendedName>
</protein>
<dbReference type="InterPro" id="IPR019734">
    <property type="entry name" value="TPR_rpt"/>
</dbReference>
<accession>A0A238KPW2</accession>
<feature type="coiled-coil region" evidence="1">
    <location>
        <begin position="30"/>
        <end position="90"/>
    </location>
</feature>
<keyword evidence="1" id="KW-0131">Cell cycle</keyword>
<comment type="subcellular location">
    <subcellularLocation>
        <location evidence="1">Periplasm</location>
    </subcellularLocation>
</comment>
<dbReference type="HAMAP" id="MF_02066">
    <property type="entry name" value="CpoB"/>
    <property type="match status" value="1"/>
</dbReference>
<dbReference type="Gene3D" id="1.25.40.10">
    <property type="entry name" value="Tetratricopeptide repeat domain"/>
    <property type="match status" value="1"/>
</dbReference>
<feature type="chain" id="PRO_5013411752" description="Cell division coordinator CpoB" evidence="1">
    <location>
        <begin position="24"/>
        <end position="278"/>
    </location>
</feature>
<gene>
    <name evidence="1" type="primary">cpoB</name>
    <name evidence="2" type="ORF">COL8621_02455</name>
</gene>
<dbReference type="InterPro" id="IPR014162">
    <property type="entry name" value="CpoB_C"/>
</dbReference>
<dbReference type="GO" id="GO:0030288">
    <property type="term" value="C:outer membrane-bounded periplasmic space"/>
    <property type="evidence" value="ECO:0007669"/>
    <property type="project" value="UniProtKB-UniRule"/>
</dbReference>
<feature type="signal peptide" evidence="1">
    <location>
        <begin position="1"/>
        <end position="23"/>
    </location>
</feature>
<comment type="function">
    <text evidence="1">Mediates coordination of peptidoglycan synthesis and outer membrane constriction during cell division.</text>
</comment>
<dbReference type="NCBIfam" id="TIGR02795">
    <property type="entry name" value="tol_pal_ybgF"/>
    <property type="match status" value="1"/>
</dbReference>